<name>X1TZQ3_9ZZZZ</name>
<protein>
    <submittedName>
        <fullName evidence="2">Uncharacterized protein</fullName>
    </submittedName>
</protein>
<proteinExistence type="inferred from homology"/>
<dbReference type="EMBL" id="BARW01023541">
    <property type="protein sequence ID" value="GAI96851.1"/>
    <property type="molecule type" value="Genomic_DNA"/>
</dbReference>
<dbReference type="PANTHER" id="PTHR37478">
    <property type="match status" value="1"/>
</dbReference>
<sequence>MPRPKKKRVIRFAPEVTYFKPRGVPLSELEEVILNVDEVEAMRLADFEGFDQTKTAQKMKVSQSTLHRILTAAHKKISEALVMGKAIKV</sequence>
<feature type="non-terminal residue" evidence="2">
    <location>
        <position position="89"/>
    </location>
</feature>
<dbReference type="InterPro" id="IPR002852">
    <property type="entry name" value="UPF0251"/>
</dbReference>
<gene>
    <name evidence="2" type="ORF">S12H4_39014</name>
</gene>
<dbReference type="AlphaFoldDB" id="X1TZQ3"/>
<evidence type="ECO:0000313" key="2">
    <source>
        <dbReference type="EMBL" id="GAI96851.1"/>
    </source>
</evidence>
<dbReference type="SUPFAM" id="SSF88659">
    <property type="entry name" value="Sigma3 and sigma4 domains of RNA polymerase sigma factors"/>
    <property type="match status" value="1"/>
</dbReference>
<evidence type="ECO:0000256" key="1">
    <source>
        <dbReference type="ARBA" id="ARBA00009350"/>
    </source>
</evidence>
<organism evidence="2">
    <name type="scientific">marine sediment metagenome</name>
    <dbReference type="NCBI Taxonomy" id="412755"/>
    <lineage>
        <taxon>unclassified sequences</taxon>
        <taxon>metagenomes</taxon>
        <taxon>ecological metagenomes</taxon>
    </lineage>
</organism>
<dbReference type="HAMAP" id="MF_00674">
    <property type="entry name" value="UPF0251"/>
    <property type="match status" value="1"/>
</dbReference>
<accession>X1TZQ3</accession>
<dbReference type="Pfam" id="PF02001">
    <property type="entry name" value="DUF134"/>
    <property type="match status" value="1"/>
</dbReference>
<comment type="caution">
    <text evidence="2">The sequence shown here is derived from an EMBL/GenBank/DDBJ whole genome shotgun (WGS) entry which is preliminary data.</text>
</comment>
<comment type="similarity">
    <text evidence="1">Belongs to the UPF0251 family.</text>
</comment>
<dbReference type="InterPro" id="IPR013324">
    <property type="entry name" value="RNA_pol_sigma_r3/r4-like"/>
</dbReference>
<reference evidence="2" key="1">
    <citation type="journal article" date="2014" name="Front. Microbiol.">
        <title>High frequency of phylogenetically diverse reductive dehalogenase-homologous genes in deep subseafloor sedimentary metagenomes.</title>
        <authorList>
            <person name="Kawai M."/>
            <person name="Futagami T."/>
            <person name="Toyoda A."/>
            <person name="Takaki Y."/>
            <person name="Nishi S."/>
            <person name="Hori S."/>
            <person name="Arai W."/>
            <person name="Tsubouchi T."/>
            <person name="Morono Y."/>
            <person name="Uchiyama I."/>
            <person name="Ito T."/>
            <person name="Fujiyama A."/>
            <person name="Inagaki F."/>
            <person name="Takami H."/>
        </authorList>
    </citation>
    <scope>NUCLEOTIDE SEQUENCE</scope>
    <source>
        <strain evidence="2">Expedition CK06-06</strain>
    </source>
</reference>
<dbReference type="PANTHER" id="PTHR37478:SF2">
    <property type="entry name" value="UPF0251 PROTEIN TK0562"/>
    <property type="match status" value="1"/>
</dbReference>